<dbReference type="HOGENOM" id="CLU_003953_5_1_1"/>
<dbReference type="Pfam" id="PF06985">
    <property type="entry name" value="HET"/>
    <property type="match status" value="1"/>
</dbReference>
<dbReference type="PANTHER" id="PTHR33112">
    <property type="entry name" value="DOMAIN PROTEIN, PUTATIVE-RELATED"/>
    <property type="match status" value="1"/>
</dbReference>
<keyword evidence="3" id="KW-1185">Reference proteome</keyword>
<sequence length="745" mass="84713">MTAQAEVQAEVPIGMSWWPRQQTIDLMMPASESEFAKLCEVCSRLDIRHMSRPHHPCCKPLPCSTPPIQRRYEVGITLGSVGDIKSRRLDCDLCQLIAKCLDKEPSDVSGTCRMTQSREFCTFKLPRNVEVQDPSITHHHLTQSVVIFDTSTADQFQGPSLPWELKERDTQRTHYILWLQAKARSYVELGDPTANTPQTEQESLATIGGRYIPAQVNPYLLRAWLHQCESKHGKGCRPSFPLSLERTRVPTFVIDVIQSCLVYTPSQCRYVALSYVWGTAAVYKHLRENTQDLRKAGSLLSLPIPATIRDAMTLVHAIGERYLWVDSLCIIQNDLEMLQAEITRMGSIYSKALFTIIAASGNSADSGLPGVERGSRAQVQKALKFADCELLPVIDMTPGGIDDTPWARRAWTFQERILSNKVLVFSESQVYWACRAAVHSEERALEGIRVIERLHLSFPQKYAIDCLSWKPLQPSKYRLLYDDLLSSYRQRRLTYQTDMLNAFNGVSEILVALQDDKFFWGLPGSLFSYAMTWHFTGHSARNHVHVPVTGSRGLKEMVPIPSWSWAAWSGEDLNHPPFLHGGRSSWVRPVIDFYLVDTEHQLVSIKEWPWQDHPGNDIHASWREQGPHQLPSLTHQSLSQIGCLFFWTSLVNARAARRWRVQGLRRVGGVEYILSPPSDFRSPSHYHSEIIQQDFIVVAAGGARTLILLAIEWKDGVAYRVGTTDVDEATWVRMEDRQWRLIPLG</sequence>
<dbReference type="OrthoDB" id="5125733at2759"/>
<dbReference type="InterPro" id="IPR010730">
    <property type="entry name" value="HET"/>
</dbReference>
<reference evidence="2 3" key="1">
    <citation type="submission" date="2014-04" db="EMBL/GenBank/DDBJ databases">
        <authorList>
            <consortium name="DOE Joint Genome Institute"/>
            <person name="Kuo A."/>
            <person name="Kohler A."/>
            <person name="Costa M.D."/>
            <person name="Nagy L.G."/>
            <person name="Floudas D."/>
            <person name="Copeland A."/>
            <person name="Barry K.W."/>
            <person name="Cichocki N."/>
            <person name="Veneault-Fourrey C."/>
            <person name="LaButti K."/>
            <person name="Lindquist E.A."/>
            <person name="Lipzen A."/>
            <person name="Lundell T."/>
            <person name="Morin E."/>
            <person name="Murat C."/>
            <person name="Sun H."/>
            <person name="Tunlid A."/>
            <person name="Henrissat B."/>
            <person name="Grigoriev I.V."/>
            <person name="Hibbett D.S."/>
            <person name="Martin F."/>
            <person name="Nordberg H.P."/>
            <person name="Cantor M.N."/>
            <person name="Hua S.X."/>
        </authorList>
    </citation>
    <scope>NUCLEOTIDE SEQUENCE [LARGE SCALE GENOMIC DNA]</scope>
    <source>
        <strain evidence="2 3">441</strain>
    </source>
</reference>
<dbReference type="PANTHER" id="PTHR33112:SF12">
    <property type="entry name" value="HETEROKARYON INCOMPATIBILITY DOMAIN-CONTAINING PROTEIN"/>
    <property type="match status" value="1"/>
</dbReference>
<name>A0A0C9YWV5_9AGAM</name>
<evidence type="ECO:0000259" key="1">
    <source>
        <dbReference type="Pfam" id="PF06985"/>
    </source>
</evidence>
<organism evidence="2 3">
    <name type="scientific">Pisolithus microcarpus 441</name>
    <dbReference type="NCBI Taxonomy" id="765257"/>
    <lineage>
        <taxon>Eukaryota</taxon>
        <taxon>Fungi</taxon>
        <taxon>Dikarya</taxon>
        <taxon>Basidiomycota</taxon>
        <taxon>Agaricomycotina</taxon>
        <taxon>Agaricomycetes</taxon>
        <taxon>Agaricomycetidae</taxon>
        <taxon>Boletales</taxon>
        <taxon>Sclerodermatineae</taxon>
        <taxon>Pisolithaceae</taxon>
        <taxon>Pisolithus</taxon>
    </lineage>
</organism>
<dbReference type="Proteomes" id="UP000054018">
    <property type="component" value="Unassembled WGS sequence"/>
</dbReference>
<dbReference type="EMBL" id="KN833689">
    <property type="protein sequence ID" value="KIK29555.1"/>
    <property type="molecule type" value="Genomic_DNA"/>
</dbReference>
<feature type="domain" description="Heterokaryon incompatibility" evidence="1">
    <location>
        <begin position="270"/>
        <end position="415"/>
    </location>
</feature>
<reference evidence="3" key="2">
    <citation type="submission" date="2015-01" db="EMBL/GenBank/DDBJ databases">
        <title>Evolutionary Origins and Diversification of the Mycorrhizal Mutualists.</title>
        <authorList>
            <consortium name="DOE Joint Genome Institute"/>
            <consortium name="Mycorrhizal Genomics Consortium"/>
            <person name="Kohler A."/>
            <person name="Kuo A."/>
            <person name="Nagy L.G."/>
            <person name="Floudas D."/>
            <person name="Copeland A."/>
            <person name="Barry K.W."/>
            <person name="Cichocki N."/>
            <person name="Veneault-Fourrey C."/>
            <person name="LaButti K."/>
            <person name="Lindquist E.A."/>
            <person name="Lipzen A."/>
            <person name="Lundell T."/>
            <person name="Morin E."/>
            <person name="Murat C."/>
            <person name="Riley R."/>
            <person name="Ohm R."/>
            <person name="Sun H."/>
            <person name="Tunlid A."/>
            <person name="Henrissat B."/>
            <person name="Grigoriev I.V."/>
            <person name="Hibbett D.S."/>
            <person name="Martin F."/>
        </authorList>
    </citation>
    <scope>NUCLEOTIDE SEQUENCE [LARGE SCALE GENOMIC DNA]</scope>
    <source>
        <strain evidence="3">441</strain>
    </source>
</reference>
<proteinExistence type="predicted"/>
<dbReference type="STRING" id="765257.A0A0C9YWV5"/>
<evidence type="ECO:0000313" key="3">
    <source>
        <dbReference type="Proteomes" id="UP000054018"/>
    </source>
</evidence>
<protein>
    <recommendedName>
        <fullName evidence="1">Heterokaryon incompatibility domain-containing protein</fullName>
    </recommendedName>
</protein>
<dbReference type="AlphaFoldDB" id="A0A0C9YWV5"/>
<evidence type="ECO:0000313" key="2">
    <source>
        <dbReference type="EMBL" id="KIK29555.1"/>
    </source>
</evidence>
<accession>A0A0C9YWV5</accession>
<gene>
    <name evidence="2" type="ORF">PISMIDRAFT_672261</name>
</gene>